<name>A0A834UH90_VESPE</name>
<proteinExistence type="predicted"/>
<sequence>MRCEVRGQEGAAATTAAATAASTTTAVQVEVRVELAEVAKPETGSLAIVEATRRHDRNWGGPPEMTALRRSFAAPAYKSSFVLLSLLGLLLRINPTTVRISYFAFQVLLRSKRRNATRARNNIVLEHYTETTVLLTELSTFLDY</sequence>
<protein>
    <submittedName>
        <fullName evidence="1">Uncharacterized protein</fullName>
    </submittedName>
</protein>
<evidence type="ECO:0000313" key="2">
    <source>
        <dbReference type="Proteomes" id="UP000600918"/>
    </source>
</evidence>
<dbReference type="Proteomes" id="UP000600918">
    <property type="component" value="Unassembled WGS sequence"/>
</dbReference>
<keyword evidence="2" id="KW-1185">Reference proteome</keyword>
<organism evidence="1 2">
    <name type="scientific">Vespula pensylvanica</name>
    <name type="common">Western yellow jacket</name>
    <name type="synonym">Wasp</name>
    <dbReference type="NCBI Taxonomy" id="30213"/>
    <lineage>
        <taxon>Eukaryota</taxon>
        <taxon>Metazoa</taxon>
        <taxon>Ecdysozoa</taxon>
        <taxon>Arthropoda</taxon>
        <taxon>Hexapoda</taxon>
        <taxon>Insecta</taxon>
        <taxon>Pterygota</taxon>
        <taxon>Neoptera</taxon>
        <taxon>Endopterygota</taxon>
        <taxon>Hymenoptera</taxon>
        <taxon>Apocrita</taxon>
        <taxon>Aculeata</taxon>
        <taxon>Vespoidea</taxon>
        <taxon>Vespidae</taxon>
        <taxon>Vespinae</taxon>
        <taxon>Vespula</taxon>
    </lineage>
</organism>
<dbReference type="EMBL" id="JACSDY010000001">
    <property type="protein sequence ID" value="KAF7439054.1"/>
    <property type="molecule type" value="Genomic_DNA"/>
</dbReference>
<comment type="caution">
    <text evidence="1">The sequence shown here is derived from an EMBL/GenBank/DDBJ whole genome shotgun (WGS) entry which is preliminary data.</text>
</comment>
<dbReference type="AlphaFoldDB" id="A0A834UH90"/>
<reference evidence="1" key="1">
    <citation type="journal article" date="2020" name="G3 (Bethesda)">
        <title>High-Quality Assemblies for Three Invasive Social Wasps from the &lt;i&gt;Vespula&lt;/i&gt; Genus.</title>
        <authorList>
            <person name="Harrop T.W.R."/>
            <person name="Guhlin J."/>
            <person name="McLaughlin G.M."/>
            <person name="Permina E."/>
            <person name="Stockwell P."/>
            <person name="Gilligan J."/>
            <person name="Le Lec M.F."/>
            <person name="Gruber M.A.M."/>
            <person name="Quinn O."/>
            <person name="Lovegrove M."/>
            <person name="Duncan E.J."/>
            <person name="Remnant E.J."/>
            <person name="Van Eeckhoven J."/>
            <person name="Graham B."/>
            <person name="Knapp R.A."/>
            <person name="Langford K.W."/>
            <person name="Kronenberg Z."/>
            <person name="Press M.O."/>
            <person name="Eacker S.M."/>
            <person name="Wilson-Rankin E.E."/>
            <person name="Purcell J."/>
            <person name="Lester P.J."/>
            <person name="Dearden P.K."/>
        </authorList>
    </citation>
    <scope>NUCLEOTIDE SEQUENCE</scope>
    <source>
        <strain evidence="1">Volc-1</strain>
    </source>
</reference>
<accession>A0A834UH90</accession>
<gene>
    <name evidence="1" type="ORF">H0235_001445</name>
</gene>
<evidence type="ECO:0000313" key="1">
    <source>
        <dbReference type="EMBL" id="KAF7439054.1"/>
    </source>
</evidence>